<dbReference type="Proteomes" id="UP000092666">
    <property type="component" value="Unassembled WGS sequence"/>
</dbReference>
<dbReference type="OrthoDB" id="10039147at2759"/>
<dbReference type="EMBL" id="KI669495">
    <property type="protein sequence ID" value="OCF36603.1"/>
    <property type="molecule type" value="Genomic_DNA"/>
</dbReference>
<keyword evidence="7" id="KW-1185">Reference proteome</keyword>
<dbReference type="STRING" id="1296120.A0A1B9GZZ9"/>
<dbReference type="GO" id="GO:0005509">
    <property type="term" value="F:calcium ion binding"/>
    <property type="evidence" value="ECO:0007669"/>
    <property type="project" value="InterPro"/>
</dbReference>
<dbReference type="GO" id="GO:0016020">
    <property type="term" value="C:membrane"/>
    <property type="evidence" value="ECO:0007669"/>
    <property type="project" value="UniProtKB-SubCell"/>
</dbReference>
<protein>
    <submittedName>
        <fullName evidence="6">Uncharacterized protein</fullName>
    </submittedName>
</protein>
<evidence type="ECO:0000256" key="5">
    <source>
        <dbReference type="SAM" id="MobiDB-lite"/>
    </source>
</evidence>
<evidence type="ECO:0000313" key="7">
    <source>
        <dbReference type="Proteomes" id="UP000092666"/>
    </source>
</evidence>
<dbReference type="PANTHER" id="PTHR12883">
    <property type="entry name" value="ADIPOCYTE-SPECIFIC PROTEIN 4-RELATED"/>
    <property type="match status" value="1"/>
</dbReference>
<keyword evidence="4" id="KW-0472">Membrane</keyword>
<evidence type="ECO:0000256" key="4">
    <source>
        <dbReference type="ARBA" id="ARBA00023136"/>
    </source>
</evidence>
<sequence length="379" mass="42034">MASPLVQILSKLAPPPATPAPREYDGLELFRWKFLVFRPAEFKFEGLVLSLVGVYLLMYLVGKAVNGSRAKAAIAPYSTIINSQFSYIRPLLTSSPSLHLLYASGRRNVLSLHATVTLLPIHDMPSLIVHFVKSIIEPTYDGSEGLIFDLTLGRGEYGLQGEGAGVWAVVDKGALRQTKNARWDLTFPKLNESSSLPNTHVLFTEHSDITDALLKTPNVGIAEILADPTAARVLKYLLISDVAAIRPSKGPSPAKLKSRQVILSVTKPSNNAEVEAVQAWLQVALNIADLLSKPTLLKPEVTRKLIKTRQTVDLDLASGYKKELDEDKPAEETPEERRAAKKRAEREKLSEKERKKLDELDKKREMRKLSKKQGLKGQM</sequence>
<dbReference type="AlphaFoldDB" id="A0A1B9GZZ9"/>
<evidence type="ECO:0000313" key="6">
    <source>
        <dbReference type="EMBL" id="OCF36603.1"/>
    </source>
</evidence>
<dbReference type="GO" id="GO:0005783">
    <property type="term" value="C:endoplasmic reticulum"/>
    <property type="evidence" value="ECO:0007669"/>
    <property type="project" value="InterPro"/>
</dbReference>
<accession>A0A1B9GZZ9</accession>
<keyword evidence="2" id="KW-0812">Transmembrane</keyword>
<gene>
    <name evidence="6" type="ORF">I316_01855</name>
</gene>
<dbReference type="Pfam" id="PF07946">
    <property type="entry name" value="CCDC47"/>
    <property type="match status" value="1"/>
</dbReference>
<keyword evidence="3" id="KW-1133">Transmembrane helix</keyword>
<dbReference type="InterPro" id="IPR012879">
    <property type="entry name" value="CCDC47"/>
</dbReference>
<proteinExistence type="predicted"/>
<comment type="subcellular location">
    <subcellularLocation>
        <location evidence="1">Membrane</location>
        <topology evidence="1">Single-pass membrane protein</topology>
    </subcellularLocation>
</comment>
<feature type="region of interest" description="Disordered" evidence="5">
    <location>
        <begin position="323"/>
        <end position="379"/>
    </location>
</feature>
<dbReference type="GO" id="GO:0032469">
    <property type="term" value="P:endoplasmic reticulum calcium ion homeostasis"/>
    <property type="evidence" value="ECO:0007669"/>
    <property type="project" value="InterPro"/>
</dbReference>
<reference evidence="7" key="2">
    <citation type="submission" date="2013-12" db="EMBL/GenBank/DDBJ databases">
        <title>Evolution of pathogenesis and genome organization in the Tremellales.</title>
        <authorList>
            <person name="Cuomo C."/>
            <person name="Litvintseva A."/>
            <person name="Heitman J."/>
            <person name="Chen Y."/>
            <person name="Sun S."/>
            <person name="Springer D."/>
            <person name="Dromer F."/>
            <person name="Young S."/>
            <person name="Zeng Q."/>
            <person name="Chapman S."/>
            <person name="Gujja S."/>
            <person name="Saif S."/>
            <person name="Birren B."/>
        </authorList>
    </citation>
    <scope>NUCLEOTIDE SEQUENCE [LARGE SCALE GENOMIC DNA]</scope>
    <source>
        <strain evidence="7">BCC8398</strain>
    </source>
</reference>
<feature type="compositionally biased region" description="Basic and acidic residues" evidence="5">
    <location>
        <begin position="323"/>
        <end position="368"/>
    </location>
</feature>
<organism evidence="6 7">
    <name type="scientific">Kwoniella heveanensis BCC8398</name>
    <dbReference type="NCBI Taxonomy" id="1296120"/>
    <lineage>
        <taxon>Eukaryota</taxon>
        <taxon>Fungi</taxon>
        <taxon>Dikarya</taxon>
        <taxon>Basidiomycota</taxon>
        <taxon>Agaricomycotina</taxon>
        <taxon>Tremellomycetes</taxon>
        <taxon>Tremellales</taxon>
        <taxon>Cryptococcaceae</taxon>
        <taxon>Kwoniella</taxon>
    </lineage>
</organism>
<feature type="compositionally biased region" description="Basic residues" evidence="5">
    <location>
        <begin position="369"/>
        <end position="379"/>
    </location>
</feature>
<name>A0A1B9GZZ9_9TREE</name>
<reference evidence="6 7" key="1">
    <citation type="submission" date="2013-07" db="EMBL/GenBank/DDBJ databases">
        <title>The Genome Sequence of Cryptococcus heveanensis BCC8398.</title>
        <authorList>
            <consortium name="The Broad Institute Genome Sequencing Platform"/>
            <person name="Cuomo C."/>
            <person name="Litvintseva A."/>
            <person name="Chen Y."/>
            <person name="Heitman J."/>
            <person name="Sun S."/>
            <person name="Springer D."/>
            <person name="Dromer F."/>
            <person name="Young S.K."/>
            <person name="Zeng Q."/>
            <person name="Gargeya S."/>
            <person name="Fitzgerald M."/>
            <person name="Abouelleil A."/>
            <person name="Alvarado L."/>
            <person name="Berlin A.M."/>
            <person name="Chapman S.B."/>
            <person name="Dewar J."/>
            <person name="Goldberg J."/>
            <person name="Griggs A."/>
            <person name="Gujja S."/>
            <person name="Hansen M."/>
            <person name="Howarth C."/>
            <person name="Imamovic A."/>
            <person name="Larimer J."/>
            <person name="McCowan C."/>
            <person name="Murphy C."/>
            <person name="Pearson M."/>
            <person name="Priest M."/>
            <person name="Roberts A."/>
            <person name="Saif S."/>
            <person name="Shea T."/>
            <person name="Sykes S."/>
            <person name="Wortman J."/>
            <person name="Nusbaum C."/>
            <person name="Birren B."/>
        </authorList>
    </citation>
    <scope>NUCLEOTIDE SEQUENCE [LARGE SCALE GENOMIC DNA]</scope>
    <source>
        <strain evidence="6 7">BCC8398</strain>
    </source>
</reference>
<evidence type="ECO:0000256" key="1">
    <source>
        <dbReference type="ARBA" id="ARBA00004167"/>
    </source>
</evidence>
<dbReference type="PANTHER" id="PTHR12883:SF0">
    <property type="entry name" value="PAT COMPLEX SUBUNIT CCDC47"/>
    <property type="match status" value="1"/>
</dbReference>
<evidence type="ECO:0000256" key="2">
    <source>
        <dbReference type="ARBA" id="ARBA00022692"/>
    </source>
</evidence>
<evidence type="ECO:0000256" key="3">
    <source>
        <dbReference type="ARBA" id="ARBA00022989"/>
    </source>
</evidence>